<evidence type="ECO:0000256" key="1">
    <source>
        <dbReference type="SAM" id="MobiDB-lite"/>
    </source>
</evidence>
<name>A0A9P5TVW1_9AGAR</name>
<keyword evidence="3" id="KW-1185">Reference proteome</keyword>
<evidence type="ECO:0000313" key="2">
    <source>
        <dbReference type="EMBL" id="KAF9038392.1"/>
    </source>
</evidence>
<dbReference type="Proteomes" id="UP000772434">
    <property type="component" value="Unassembled WGS sequence"/>
</dbReference>
<dbReference type="EMBL" id="JADNRY010000589">
    <property type="protein sequence ID" value="KAF9038392.1"/>
    <property type="molecule type" value="Genomic_DNA"/>
</dbReference>
<sequence length="284" mass="31422">MPVLTPLTVQSGQGGDSSQSLQLSSGTGIVTTACLDKSTRTTALESISKAIHTILHYHALAQSVNFTTLQRTLVWLKSPEGATDLSIEERKEWENTGDDELQDCSKDGFNLPFQTYTDCYGLQPTTRNPSLLPNFIIQLETQPPPNRPVASISNPEIILQCHKHTCHVRLHLERSFVCKDEAESGILREEEHFYASWPRDVLGFQILDERLELNTPREKTSKTAKTLTIPSSLVIIVAVDVGGGDEEDAALFNTDCGVVLEVEAFELLFVDVEGVGWLEEEGPE</sequence>
<organism evidence="2 3">
    <name type="scientific">Rhodocollybia butyracea</name>
    <dbReference type="NCBI Taxonomy" id="206335"/>
    <lineage>
        <taxon>Eukaryota</taxon>
        <taxon>Fungi</taxon>
        <taxon>Dikarya</taxon>
        <taxon>Basidiomycota</taxon>
        <taxon>Agaricomycotina</taxon>
        <taxon>Agaricomycetes</taxon>
        <taxon>Agaricomycetidae</taxon>
        <taxon>Agaricales</taxon>
        <taxon>Marasmiineae</taxon>
        <taxon>Omphalotaceae</taxon>
        <taxon>Rhodocollybia</taxon>
    </lineage>
</organism>
<comment type="caution">
    <text evidence="2">The sequence shown here is derived from an EMBL/GenBank/DDBJ whole genome shotgun (WGS) entry which is preliminary data.</text>
</comment>
<feature type="region of interest" description="Disordered" evidence="1">
    <location>
        <begin position="1"/>
        <end position="23"/>
    </location>
</feature>
<accession>A0A9P5TVW1</accession>
<reference evidence="2" key="1">
    <citation type="submission" date="2020-11" db="EMBL/GenBank/DDBJ databases">
        <authorList>
            <consortium name="DOE Joint Genome Institute"/>
            <person name="Ahrendt S."/>
            <person name="Riley R."/>
            <person name="Andreopoulos W."/>
            <person name="Labutti K."/>
            <person name="Pangilinan J."/>
            <person name="Ruiz-Duenas F.J."/>
            <person name="Barrasa J.M."/>
            <person name="Sanchez-Garcia M."/>
            <person name="Camarero S."/>
            <person name="Miyauchi S."/>
            <person name="Serrano A."/>
            <person name="Linde D."/>
            <person name="Babiker R."/>
            <person name="Drula E."/>
            <person name="Ayuso-Fernandez I."/>
            <person name="Pacheco R."/>
            <person name="Padilla G."/>
            <person name="Ferreira P."/>
            <person name="Barriuso J."/>
            <person name="Kellner H."/>
            <person name="Castanera R."/>
            <person name="Alfaro M."/>
            <person name="Ramirez L."/>
            <person name="Pisabarro A.G."/>
            <person name="Kuo A."/>
            <person name="Tritt A."/>
            <person name="Lipzen A."/>
            <person name="He G."/>
            <person name="Yan M."/>
            <person name="Ng V."/>
            <person name="Cullen D."/>
            <person name="Martin F."/>
            <person name="Rosso M.-N."/>
            <person name="Henrissat B."/>
            <person name="Hibbett D."/>
            <person name="Martinez A.T."/>
            <person name="Grigoriev I.V."/>
        </authorList>
    </citation>
    <scope>NUCLEOTIDE SEQUENCE</scope>
    <source>
        <strain evidence="2">AH 40177</strain>
    </source>
</reference>
<evidence type="ECO:0000313" key="3">
    <source>
        <dbReference type="Proteomes" id="UP000772434"/>
    </source>
</evidence>
<dbReference type="AlphaFoldDB" id="A0A9P5TVW1"/>
<proteinExistence type="predicted"/>
<protein>
    <submittedName>
        <fullName evidence="2">Uncharacterized protein</fullName>
    </submittedName>
</protein>
<gene>
    <name evidence="2" type="ORF">BDP27DRAFT_1374666</name>
</gene>